<name>A0A167SK26_9HYPO</name>
<dbReference type="CDD" id="cd07730">
    <property type="entry name" value="metallo-hydrolase-like_MBL-fold"/>
    <property type="match status" value="1"/>
</dbReference>
<protein>
    <recommendedName>
        <fullName evidence="6">Metallo-beta-lactamase domain-containing protein</fullName>
    </recommendedName>
</protein>
<dbReference type="InterPro" id="IPR001279">
    <property type="entry name" value="Metallo-B-lactamas"/>
</dbReference>
<dbReference type="AlphaFoldDB" id="A0A167SK26"/>
<dbReference type="InterPro" id="IPR036866">
    <property type="entry name" value="RibonucZ/Hydroxyglut_hydro"/>
</dbReference>
<comment type="similarity">
    <text evidence="1">Belongs to the metallo-beta-lactamase superfamily.</text>
</comment>
<keyword evidence="3" id="KW-0378">Hydrolase</keyword>
<dbReference type="Gene3D" id="3.60.15.10">
    <property type="entry name" value="Ribonuclease Z/Hydroxyacylglutathione hydrolase-like"/>
    <property type="match status" value="1"/>
</dbReference>
<sequence length="431" mass="45218">MPASEPPPDLGIPPSTKTVRVSIIDTLATIRTGASRFLEPAFRGYELLDACCFAFLIEHDGGGGRRRLVFDLGVRKDWRTGFSPTLQNLAARLIQAGDEAAAAAGRHSAGSGGAIDAPKDTSDILAEHGVDPDSVEAVIWSHAHMDHIGNPARFGPATALVVGPGFDIGCTCGVGDGGDTASSSSSSHIFPGYPADPQGVVLEADYAGRELRELTDAVFEAAPLRIGGFRALDYFGDGSFYLLSTPGHAVGHLCGLARVTAGPDHGHHGGSFVLMAGDALHHAGQLRPSPYRPLPDSVSPSPFGGGNNEDKDAPSPTSSTSSTAAFVKLLPAGDRTRAFFRPASTPGVAVHADPAEAQRTVHKLQAFDAHDNALVVAAHDRHLLETLTADERFPHAANDFVQRNIAGRARWRFLRDLAKAAEEDATVGSGK</sequence>
<feature type="domain" description="Metallo-beta-lactamase" evidence="6">
    <location>
        <begin position="115"/>
        <end position="298"/>
    </location>
</feature>
<evidence type="ECO:0000256" key="2">
    <source>
        <dbReference type="ARBA" id="ARBA00022723"/>
    </source>
</evidence>
<evidence type="ECO:0000256" key="3">
    <source>
        <dbReference type="ARBA" id="ARBA00022801"/>
    </source>
</evidence>
<keyword evidence="8" id="KW-1185">Reference proteome</keyword>
<evidence type="ECO:0000313" key="8">
    <source>
        <dbReference type="Proteomes" id="UP000076874"/>
    </source>
</evidence>
<dbReference type="STRING" id="1081102.A0A167SK26"/>
<keyword evidence="4" id="KW-0862">Zinc</keyword>
<dbReference type="Proteomes" id="UP000076874">
    <property type="component" value="Unassembled WGS sequence"/>
</dbReference>
<dbReference type="PANTHER" id="PTHR42978:SF5">
    <property type="entry name" value="METALLO-BETA-LACTAMASE DOMAIN-CONTAINING PROTEIN"/>
    <property type="match status" value="1"/>
</dbReference>
<evidence type="ECO:0000256" key="1">
    <source>
        <dbReference type="ARBA" id="ARBA00007749"/>
    </source>
</evidence>
<dbReference type="EMBL" id="AZHD01000010">
    <property type="protein sequence ID" value="OAA59693.1"/>
    <property type="molecule type" value="Genomic_DNA"/>
</dbReference>
<reference evidence="7 8" key="1">
    <citation type="journal article" date="2016" name="Genome Biol. Evol.">
        <title>Divergent and convergent evolution of fungal pathogenicity.</title>
        <authorList>
            <person name="Shang Y."/>
            <person name="Xiao G."/>
            <person name="Zheng P."/>
            <person name="Cen K."/>
            <person name="Zhan S."/>
            <person name="Wang C."/>
        </authorList>
    </citation>
    <scope>NUCLEOTIDE SEQUENCE [LARGE SCALE GENOMIC DNA]</scope>
    <source>
        <strain evidence="7 8">RCEF 264</strain>
    </source>
</reference>
<evidence type="ECO:0000259" key="6">
    <source>
        <dbReference type="Pfam" id="PF00753"/>
    </source>
</evidence>
<evidence type="ECO:0000256" key="5">
    <source>
        <dbReference type="SAM" id="MobiDB-lite"/>
    </source>
</evidence>
<dbReference type="GO" id="GO:0016787">
    <property type="term" value="F:hydrolase activity"/>
    <property type="evidence" value="ECO:0007669"/>
    <property type="project" value="UniProtKB-KW"/>
</dbReference>
<proteinExistence type="inferred from homology"/>
<gene>
    <name evidence="7" type="ORF">SPI_05891</name>
</gene>
<dbReference type="Pfam" id="PF00753">
    <property type="entry name" value="Lactamase_B"/>
    <property type="match status" value="1"/>
</dbReference>
<keyword evidence="2" id="KW-0479">Metal-binding</keyword>
<dbReference type="SUPFAM" id="SSF56281">
    <property type="entry name" value="Metallo-hydrolase/oxidoreductase"/>
    <property type="match status" value="1"/>
</dbReference>
<evidence type="ECO:0000313" key="7">
    <source>
        <dbReference type="EMBL" id="OAA59693.1"/>
    </source>
</evidence>
<accession>A0A167SK26</accession>
<dbReference type="InterPro" id="IPR051013">
    <property type="entry name" value="MBL_superfamily_lactonases"/>
</dbReference>
<feature type="region of interest" description="Disordered" evidence="5">
    <location>
        <begin position="284"/>
        <end position="322"/>
    </location>
</feature>
<organism evidence="7 8">
    <name type="scientific">Niveomyces insectorum RCEF 264</name>
    <dbReference type="NCBI Taxonomy" id="1081102"/>
    <lineage>
        <taxon>Eukaryota</taxon>
        <taxon>Fungi</taxon>
        <taxon>Dikarya</taxon>
        <taxon>Ascomycota</taxon>
        <taxon>Pezizomycotina</taxon>
        <taxon>Sordariomycetes</taxon>
        <taxon>Hypocreomycetidae</taxon>
        <taxon>Hypocreales</taxon>
        <taxon>Cordycipitaceae</taxon>
        <taxon>Niveomyces</taxon>
    </lineage>
</organism>
<evidence type="ECO:0000256" key="4">
    <source>
        <dbReference type="ARBA" id="ARBA00022833"/>
    </source>
</evidence>
<dbReference type="OrthoDB" id="10250730at2759"/>
<dbReference type="GO" id="GO:0046872">
    <property type="term" value="F:metal ion binding"/>
    <property type="evidence" value="ECO:0007669"/>
    <property type="project" value="UniProtKB-KW"/>
</dbReference>
<dbReference type="PANTHER" id="PTHR42978">
    <property type="entry name" value="QUORUM-QUENCHING LACTONASE YTNP-RELATED-RELATED"/>
    <property type="match status" value="1"/>
</dbReference>
<comment type="caution">
    <text evidence="7">The sequence shown here is derived from an EMBL/GenBank/DDBJ whole genome shotgun (WGS) entry which is preliminary data.</text>
</comment>